<dbReference type="Proteomes" id="UP000321062">
    <property type="component" value="Chromosome"/>
</dbReference>
<dbReference type="OrthoDB" id="8452343at2"/>
<reference evidence="1 2" key="1">
    <citation type="journal article" date="2015" name="Int. J. Syst. Evol. Microbiol.">
        <title>Youhaiella tibetensis gen. nov., sp. nov., isolated from subsurface sediment.</title>
        <authorList>
            <person name="Wang Y.X."/>
            <person name="Huang F.Q."/>
            <person name="Nogi Y."/>
            <person name="Pang S.J."/>
            <person name="Wang P.K."/>
            <person name="Lv J."/>
        </authorList>
    </citation>
    <scope>NUCLEOTIDE SEQUENCE [LARGE SCALE GENOMIC DNA]</scope>
    <source>
        <strain evidence="2">fig4</strain>
    </source>
</reference>
<proteinExistence type="predicted"/>
<dbReference type="EMBL" id="CP041690">
    <property type="protein sequence ID" value="QEE20256.1"/>
    <property type="molecule type" value="Genomic_DNA"/>
</dbReference>
<protein>
    <submittedName>
        <fullName evidence="1">Uncharacterized protein</fullName>
    </submittedName>
</protein>
<dbReference type="AlphaFoldDB" id="A0A5B9DML4"/>
<dbReference type="RefSeq" id="WP_147655771.1">
    <property type="nucleotide sequence ID" value="NZ_BMFM01000001.1"/>
</dbReference>
<sequence>MRYTVLLRYRPETGQRPFDHPSKSDHQVEGDLSLLPNLGDHIHLESMGGEDEPSFDGIVAERHFRYRGGDSCEVEIVVGPLHARVEEVQRLGLHA</sequence>
<name>A0A5B9DML4_9HYPH</name>
<keyword evidence="2" id="KW-1185">Reference proteome</keyword>
<accession>A0A5B9DML4</accession>
<evidence type="ECO:0000313" key="1">
    <source>
        <dbReference type="EMBL" id="QEE20256.1"/>
    </source>
</evidence>
<gene>
    <name evidence="1" type="ORF">FNA67_08745</name>
</gene>
<organism evidence="1 2">
    <name type="scientific">Paradevosia tibetensis</name>
    <dbReference type="NCBI Taxonomy" id="1447062"/>
    <lineage>
        <taxon>Bacteria</taxon>
        <taxon>Pseudomonadati</taxon>
        <taxon>Pseudomonadota</taxon>
        <taxon>Alphaproteobacteria</taxon>
        <taxon>Hyphomicrobiales</taxon>
        <taxon>Devosiaceae</taxon>
        <taxon>Paradevosia</taxon>
    </lineage>
</organism>
<evidence type="ECO:0000313" key="2">
    <source>
        <dbReference type="Proteomes" id="UP000321062"/>
    </source>
</evidence>
<dbReference type="KEGG" id="yti:FNA67_08745"/>